<protein>
    <submittedName>
        <fullName evidence="1">Uncharacterized protein</fullName>
    </submittedName>
</protein>
<evidence type="ECO:0000313" key="2">
    <source>
        <dbReference type="Proteomes" id="UP000534186"/>
    </source>
</evidence>
<organism evidence="1 2">
    <name type="scientific">Tunturiibacter lichenicola</name>
    <dbReference type="NCBI Taxonomy" id="2051959"/>
    <lineage>
        <taxon>Bacteria</taxon>
        <taxon>Pseudomonadati</taxon>
        <taxon>Acidobacteriota</taxon>
        <taxon>Terriglobia</taxon>
        <taxon>Terriglobales</taxon>
        <taxon>Acidobacteriaceae</taxon>
        <taxon>Tunturiibacter</taxon>
    </lineage>
</organism>
<gene>
    <name evidence="1" type="ORF">HDF12_004135</name>
</gene>
<sequence length="87" mass="8983">MLYKKISVEVIVVADEAEAVVAELNAALDGLEASHTLFGGGIETVAFEHPGKRRRSALAHTIAAGETVAGALKTARAGMTVALRAVI</sequence>
<dbReference type="Proteomes" id="UP000534186">
    <property type="component" value="Unassembled WGS sequence"/>
</dbReference>
<reference evidence="1 2" key="1">
    <citation type="submission" date="2020-07" db="EMBL/GenBank/DDBJ databases">
        <title>Genomic Encyclopedia of Type Strains, Phase IV (KMG-V): Genome sequencing to study the core and pangenomes of soil and plant-associated prokaryotes.</title>
        <authorList>
            <person name="Whitman W."/>
        </authorList>
    </citation>
    <scope>NUCLEOTIDE SEQUENCE [LARGE SCALE GENOMIC DNA]</scope>
    <source>
        <strain evidence="1 2">M8UP30</strain>
    </source>
</reference>
<comment type="caution">
    <text evidence="1">The sequence shown here is derived from an EMBL/GenBank/DDBJ whole genome shotgun (WGS) entry which is preliminary data.</text>
</comment>
<dbReference type="EMBL" id="JACCCV010000002">
    <property type="protein sequence ID" value="NYF53736.1"/>
    <property type="molecule type" value="Genomic_DNA"/>
</dbReference>
<evidence type="ECO:0000313" key="1">
    <source>
        <dbReference type="EMBL" id="NYF53736.1"/>
    </source>
</evidence>
<proteinExistence type="predicted"/>
<name>A0A7Y9NQM3_9BACT</name>
<dbReference type="AlphaFoldDB" id="A0A7Y9NQM3"/>
<accession>A0A7Y9NQM3</accession>